<proteinExistence type="predicted"/>
<organism evidence="1 2">
    <name type="scientific">Nocardiopsis sinuspersici</name>
    <dbReference type="NCBI Taxonomy" id="501010"/>
    <lineage>
        <taxon>Bacteria</taxon>
        <taxon>Bacillati</taxon>
        <taxon>Actinomycetota</taxon>
        <taxon>Actinomycetes</taxon>
        <taxon>Streptosporangiales</taxon>
        <taxon>Nocardiopsidaceae</taxon>
        <taxon>Nocardiopsis</taxon>
    </lineage>
</organism>
<dbReference type="Proteomes" id="UP000584931">
    <property type="component" value="Unassembled WGS sequence"/>
</dbReference>
<dbReference type="AlphaFoldDB" id="A0A7Y9XAJ1"/>
<dbReference type="EMBL" id="JACCHL010000001">
    <property type="protein sequence ID" value="NYH52004.1"/>
    <property type="molecule type" value="Genomic_DNA"/>
</dbReference>
<evidence type="ECO:0000313" key="2">
    <source>
        <dbReference type="Proteomes" id="UP000584931"/>
    </source>
</evidence>
<accession>A0A7Y9XAJ1</accession>
<gene>
    <name evidence="1" type="ORF">HNR06_001593</name>
</gene>
<evidence type="ECO:0000313" key="1">
    <source>
        <dbReference type="EMBL" id="NYH52004.1"/>
    </source>
</evidence>
<sequence length="79" mass="9041">MSVGTYNWQSDFARKYVGIGREEGLEEGLAQSVVLFLTARGFEVSDRTRQRIESCDDLDTLRTRVHRSAKVDSPEELFD</sequence>
<reference evidence="1 2" key="1">
    <citation type="submission" date="2020-07" db="EMBL/GenBank/DDBJ databases">
        <title>Sequencing the genomes of 1000 actinobacteria strains.</title>
        <authorList>
            <person name="Klenk H.-P."/>
        </authorList>
    </citation>
    <scope>NUCLEOTIDE SEQUENCE [LARGE SCALE GENOMIC DNA]</scope>
    <source>
        <strain evidence="1 2">DSM 45278</strain>
    </source>
</reference>
<comment type="caution">
    <text evidence="1">The sequence shown here is derived from an EMBL/GenBank/DDBJ whole genome shotgun (WGS) entry which is preliminary data.</text>
</comment>
<protein>
    <submittedName>
        <fullName evidence="1">Uncharacterized protein</fullName>
    </submittedName>
</protein>
<dbReference type="RefSeq" id="WP_179809643.1">
    <property type="nucleotide sequence ID" value="NZ_JACCHL010000001.1"/>
</dbReference>
<name>A0A7Y9XAJ1_9ACTN</name>